<dbReference type="EMBL" id="JBFTWV010000064">
    <property type="protein sequence ID" value="KAL2792950.1"/>
    <property type="molecule type" value="Genomic_DNA"/>
</dbReference>
<dbReference type="PANTHER" id="PTHR13471:SF0">
    <property type="entry name" value="NUCLEAR EXOSOME REGULATOR NRDE2"/>
    <property type="match status" value="1"/>
</dbReference>
<evidence type="ECO:0000256" key="2">
    <source>
        <dbReference type="ARBA" id="ARBA00009265"/>
    </source>
</evidence>
<evidence type="ECO:0000256" key="1">
    <source>
        <dbReference type="ARBA" id="ARBA00004123"/>
    </source>
</evidence>
<keyword evidence="3" id="KW-0539">Nucleus</keyword>
<dbReference type="InterPro" id="IPR011990">
    <property type="entry name" value="TPR-like_helical_dom_sf"/>
</dbReference>
<comment type="subcellular location">
    <subcellularLocation>
        <location evidence="1">Nucleus</location>
    </subcellularLocation>
</comment>
<dbReference type="Proteomes" id="UP001610563">
    <property type="component" value="Unassembled WGS sequence"/>
</dbReference>
<dbReference type="Pfam" id="PF08424">
    <property type="entry name" value="NRDE-2"/>
    <property type="match status" value="1"/>
</dbReference>
<evidence type="ECO:0000313" key="5">
    <source>
        <dbReference type="EMBL" id="KAL2792950.1"/>
    </source>
</evidence>
<evidence type="ECO:0000256" key="4">
    <source>
        <dbReference type="SAM" id="MobiDB-lite"/>
    </source>
</evidence>
<dbReference type="InterPro" id="IPR013633">
    <property type="entry name" value="NRDE-2"/>
</dbReference>
<feature type="region of interest" description="Disordered" evidence="4">
    <location>
        <begin position="204"/>
        <end position="275"/>
    </location>
</feature>
<comment type="similarity">
    <text evidence="2">Belongs to the NRDE2 family.</text>
</comment>
<evidence type="ECO:0000256" key="3">
    <source>
        <dbReference type="ARBA" id="ARBA00023242"/>
    </source>
</evidence>
<comment type="caution">
    <text evidence="5">The sequence shown here is derived from an EMBL/GenBank/DDBJ whole genome shotgun (WGS) entry which is preliminary data.</text>
</comment>
<dbReference type="PANTHER" id="PTHR13471">
    <property type="entry name" value="TETRATRICOPEPTIDE-LIKE HELICAL"/>
    <property type="match status" value="1"/>
</dbReference>
<feature type="region of interest" description="Disordered" evidence="4">
    <location>
        <begin position="1"/>
        <end position="110"/>
    </location>
</feature>
<reference evidence="5 6" key="1">
    <citation type="submission" date="2024-07" db="EMBL/GenBank/DDBJ databases">
        <title>Section-level genome sequencing and comparative genomics of Aspergillus sections Usti and Cavernicolus.</title>
        <authorList>
            <consortium name="Lawrence Berkeley National Laboratory"/>
            <person name="Nybo J.L."/>
            <person name="Vesth T.C."/>
            <person name="Theobald S."/>
            <person name="Frisvad J.C."/>
            <person name="Larsen T.O."/>
            <person name="Kjaerboelling I."/>
            <person name="Rothschild-Mancinelli K."/>
            <person name="Lyhne E.K."/>
            <person name="Kogle M.E."/>
            <person name="Barry K."/>
            <person name="Clum A."/>
            <person name="Na H."/>
            <person name="Ledsgaard L."/>
            <person name="Lin J."/>
            <person name="Lipzen A."/>
            <person name="Kuo A."/>
            <person name="Riley R."/>
            <person name="Mondo S."/>
            <person name="Labutti K."/>
            <person name="Haridas S."/>
            <person name="Pangalinan J."/>
            <person name="Salamov A.A."/>
            <person name="Simmons B.A."/>
            <person name="Magnuson J.K."/>
            <person name="Chen J."/>
            <person name="Drula E."/>
            <person name="Henrissat B."/>
            <person name="Wiebenga A."/>
            <person name="Lubbers R.J."/>
            <person name="Gomes A.C."/>
            <person name="Makela M.R."/>
            <person name="Stajich J."/>
            <person name="Grigoriev I.V."/>
            <person name="Mortensen U.H."/>
            <person name="De Vries R.P."/>
            <person name="Baker S.E."/>
            <person name="Andersen M.R."/>
        </authorList>
    </citation>
    <scope>NUCLEOTIDE SEQUENCE [LARGE SCALE GENOMIC DNA]</scope>
    <source>
        <strain evidence="5 6">CBS 209.92</strain>
    </source>
</reference>
<feature type="region of interest" description="Disordered" evidence="4">
    <location>
        <begin position="1145"/>
        <end position="1164"/>
    </location>
</feature>
<sequence length="1164" mass="132741">MDQSVSQEKKAVPRFSSFKPQPAPPSDNDRPPELPSRERETEDGSRHRSRHHSRHKSRHHHRSRSRERRDDRKHSYRGRKEARRHDKEPARAPTPSRSPVKEPTEGSSDLYVVDRKGDKYNLIYGTVHRYSVPRYYRIGRGRVLGLPPNYRIDRDTIGENEIVLKSETSRTDTSKARTNKLLSASSRLTPRLLRVRPTISATDPIKSSDDFVPLRPYHRKEREDKYGESGTEDEKYGYRSIHGKLKHDDGLPSDLEPMSDTDISGEEGVRQDPDIDIKRRNVELSRNVEQHPTDVEAWLQLIDHQETVLRGSAKQSSSLTSAERNSLADIKHSLYEKALKKAGQSAGRDRLLIGRLEEGSKLWDTKKLLTQWHSTLKSNSHYISLWMKYLDFRQAEFLNFSHDRCLATFAECLSLNKASPASLEKARVQVYLFLRLTLFLREAGYMEQASGLWQAILEVTFFSPQDLDINADANSVLSAFSEFWDSETLRIGDPGAKGWRSGNSTLLDPVVFEPQCRLNSDSILASWADCEREHMMNAQLPARSVDEPEDDPYRVVLASDLREYLPLASLPDSKAELVDSFLYYCQLPPITSVQNLQTTGHWMGDSFLRNDVTGASYAGLDDWLPNPDTNTEGIFSTAFPHQLFIHDFDTYFSGPETWFFSFSAWVKATSDPTHIVVRDWVRRTLRLLVEAMPSYEDLAEYAVAVEFVCDPKEAKKYAKSLLKKRSSSLRLYNAYALMERRTGNHATSDHVRATAVSMSKTFSNEQQVDSVRLWHTWVWELLEARNIAHAAHLLVCMPQKVIDLKSFPDPTSEPAVSATNLLKVRNYLSEAQENAIANEKPTLVKACTDCRAILLYLTNTQDLDKALEAYTLAIHRLSSLPSSAEQFVSYTTQLLHQARARLLHYHLRTSTMYKPLSIRTLLTESIALFPHNTIFLPLFAWNESRFRIEERVRDIMREVTTAKAHSNEKPSSASSILISDTQIPITTHLFSIYTELTRPLYAGSTLHSARAAFERAIGDQNQSTSSTSTSTSNSSITLWTLYIYLELSRNEISRAKSVFYRAMRACPWSKDILMLAFTHLRDDIVRAQTEKANSGNNAVNPQKGEGMNFHELRHVYNVLVEKELRIHIDIERELDELAVGMEEGKGAPISMPEDAESGDEVMQI</sequence>
<protein>
    <submittedName>
        <fullName evidence="5">NRDE-2, necessary for RNA interference-domain-containing protein</fullName>
    </submittedName>
</protein>
<gene>
    <name evidence="5" type="ORF">BJX66DRAFT_234264</name>
</gene>
<feature type="compositionally biased region" description="Basic and acidic residues" evidence="4">
    <location>
        <begin position="220"/>
        <end position="237"/>
    </location>
</feature>
<feature type="compositionally biased region" description="Acidic residues" evidence="4">
    <location>
        <begin position="1153"/>
        <end position="1164"/>
    </location>
</feature>
<dbReference type="Gene3D" id="1.25.40.10">
    <property type="entry name" value="Tetratricopeptide repeat domain"/>
    <property type="match status" value="1"/>
</dbReference>
<name>A0ABR4G1Q9_9EURO</name>
<organism evidence="5 6">
    <name type="scientific">Aspergillus keveii</name>
    <dbReference type="NCBI Taxonomy" id="714993"/>
    <lineage>
        <taxon>Eukaryota</taxon>
        <taxon>Fungi</taxon>
        <taxon>Dikarya</taxon>
        <taxon>Ascomycota</taxon>
        <taxon>Pezizomycotina</taxon>
        <taxon>Eurotiomycetes</taxon>
        <taxon>Eurotiomycetidae</taxon>
        <taxon>Eurotiales</taxon>
        <taxon>Aspergillaceae</taxon>
        <taxon>Aspergillus</taxon>
        <taxon>Aspergillus subgen. Nidulantes</taxon>
    </lineage>
</organism>
<evidence type="ECO:0000313" key="6">
    <source>
        <dbReference type="Proteomes" id="UP001610563"/>
    </source>
</evidence>
<accession>A0ABR4G1Q9</accession>
<keyword evidence="6" id="KW-1185">Reference proteome</keyword>
<proteinExistence type="inferred from homology"/>
<feature type="compositionally biased region" description="Basic and acidic residues" evidence="4">
    <location>
        <begin position="27"/>
        <end position="46"/>
    </location>
</feature>
<feature type="compositionally biased region" description="Basic residues" evidence="4">
    <location>
        <begin position="47"/>
        <end position="66"/>
    </location>
</feature>